<reference evidence="1" key="1">
    <citation type="submission" date="2024-12" db="EMBL/GenBank/DDBJ databases">
        <title>Comparative genomics and development of molecular markers within Purpureocillium lilacinum and among Purpureocillium species.</title>
        <authorList>
            <person name="Yeh Z.-Y."/>
            <person name="Ni N.-T."/>
            <person name="Lo P.-H."/>
            <person name="Mushyakhwo K."/>
            <person name="Lin C.-F."/>
            <person name="Nai Y.-S."/>
        </authorList>
    </citation>
    <scope>NUCLEOTIDE SEQUENCE</scope>
    <source>
        <strain evidence="1">NCHU-NPUST-175</strain>
    </source>
</reference>
<name>A0ACC4DK71_PURLI</name>
<accession>A0ACC4DK71</accession>
<gene>
    <name evidence="1" type="ORF">ACCO45_009319</name>
</gene>
<evidence type="ECO:0000313" key="2">
    <source>
        <dbReference type="Proteomes" id="UP001638806"/>
    </source>
</evidence>
<evidence type="ECO:0000313" key="1">
    <source>
        <dbReference type="EMBL" id="KAL3956473.1"/>
    </source>
</evidence>
<proteinExistence type="predicted"/>
<protein>
    <submittedName>
        <fullName evidence="1">Uncharacterized protein</fullName>
    </submittedName>
</protein>
<sequence>MDAPRRGAVDVSDAPRAAERYLEAPSEYRTAGQVYCTVHTQMHKFESSIRRLVGGVAKGKPGEPRPSPPAVSWPVPSRPDAAPLVGRPFTGHPRSLFLAATNAEHVKQCPVAAMAHQGRSLTDSMDRLPSMGQLGRGERSSGSRPWGPSGAAKSIVSAIMHRTRRRPGARNQTPAGSAGDSPTRNKVASRAAQAVMKNKIYWLAAADSRWGACPLRGGEPLPSEEPPANDDTRAPENGR</sequence>
<comment type="caution">
    <text evidence="1">The sequence shown here is derived from an EMBL/GenBank/DDBJ whole genome shotgun (WGS) entry which is preliminary data.</text>
</comment>
<dbReference type="Proteomes" id="UP001638806">
    <property type="component" value="Unassembled WGS sequence"/>
</dbReference>
<dbReference type="EMBL" id="JBGNUJ010000008">
    <property type="protein sequence ID" value="KAL3956473.1"/>
    <property type="molecule type" value="Genomic_DNA"/>
</dbReference>
<organism evidence="1 2">
    <name type="scientific">Purpureocillium lilacinum</name>
    <name type="common">Paecilomyces lilacinus</name>
    <dbReference type="NCBI Taxonomy" id="33203"/>
    <lineage>
        <taxon>Eukaryota</taxon>
        <taxon>Fungi</taxon>
        <taxon>Dikarya</taxon>
        <taxon>Ascomycota</taxon>
        <taxon>Pezizomycotina</taxon>
        <taxon>Sordariomycetes</taxon>
        <taxon>Hypocreomycetidae</taxon>
        <taxon>Hypocreales</taxon>
        <taxon>Ophiocordycipitaceae</taxon>
        <taxon>Purpureocillium</taxon>
    </lineage>
</organism>
<keyword evidence="2" id="KW-1185">Reference proteome</keyword>